<dbReference type="Pfam" id="PF01391">
    <property type="entry name" value="Collagen"/>
    <property type="match status" value="1"/>
</dbReference>
<evidence type="ECO:0000256" key="3">
    <source>
        <dbReference type="SAM" id="Phobius"/>
    </source>
</evidence>
<feature type="compositionally biased region" description="Basic and acidic residues" evidence="2">
    <location>
        <begin position="279"/>
        <end position="291"/>
    </location>
</feature>
<protein>
    <submittedName>
        <fullName evidence="6">Nematode cuticle collagen N-terminal domain-containing protein</fullName>
    </submittedName>
</protein>
<feature type="compositionally biased region" description="Basic and acidic residues" evidence="2">
    <location>
        <begin position="186"/>
        <end position="204"/>
    </location>
</feature>
<evidence type="ECO:0000313" key="6">
    <source>
        <dbReference type="WBParaSite" id="PSAMB.scaffold2794size21253.g19186.t1"/>
    </source>
</evidence>
<keyword evidence="5" id="KW-1185">Reference proteome</keyword>
<feature type="transmembrane region" description="Helical" evidence="3">
    <location>
        <begin position="12"/>
        <end position="32"/>
    </location>
</feature>
<keyword evidence="3" id="KW-0472">Membrane</keyword>
<dbReference type="PANTHER" id="PTHR24637">
    <property type="entry name" value="COLLAGEN"/>
    <property type="match status" value="1"/>
</dbReference>
<evidence type="ECO:0000259" key="4">
    <source>
        <dbReference type="SMART" id="SM01088"/>
    </source>
</evidence>
<feature type="domain" description="Nematode cuticle collagen N-terminal" evidence="4">
    <location>
        <begin position="10"/>
        <end position="60"/>
    </location>
</feature>
<feature type="compositionally biased region" description="Gly residues" evidence="2">
    <location>
        <begin position="250"/>
        <end position="259"/>
    </location>
</feature>
<dbReference type="AlphaFoldDB" id="A0A914VXX6"/>
<keyword evidence="3" id="KW-1133">Transmembrane helix</keyword>
<keyword evidence="1" id="KW-0677">Repeat</keyword>
<feature type="region of interest" description="Disordered" evidence="2">
    <location>
        <begin position="95"/>
        <end position="301"/>
    </location>
</feature>
<dbReference type="SMART" id="SM01088">
    <property type="entry name" value="Col_cuticle_N"/>
    <property type="match status" value="1"/>
</dbReference>
<evidence type="ECO:0000313" key="5">
    <source>
        <dbReference type="Proteomes" id="UP000887566"/>
    </source>
</evidence>
<dbReference type="GO" id="GO:0042302">
    <property type="term" value="F:structural constituent of cuticle"/>
    <property type="evidence" value="ECO:0007669"/>
    <property type="project" value="InterPro"/>
</dbReference>
<dbReference type="Pfam" id="PF01484">
    <property type="entry name" value="Col_cuticle_N"/>
    <property type="match status" value="1"/>
</dbReference>
<dbReference type="InterPro" id="IPR002486">
    <property type="entry name" value="Col_cuticle_N"/>
</dbReference>
<feature type="compositionally biased region" description="Low complexity" evidence="2">
    <location>
        <begin position="236"/>
        <end position="249"/>
    </location>
</feature>
<feature type="compositionally biased region" description="Pro residues" evidence="2">
    <location>
        <begin position="172"/>
        <end position="184"/>
    </location>
</feature>
<keyword evidence="3" id="KW-0812">Transmembrane</keyword>
<dbReference type="WBParaSite" id="PSAMB.scaffold2794size21253.g19186.t1">
    <property type="protein sequence ID" value="PSAMB.scaffold2794size21253.g19186.t1"/>
    <property type="gene ID" value="PSAMB.scaffold2794size21253.g19186"/>
</dbReference>
<feature type="compositionally biased region" description="Low complexity" evidence="2">
    <location>
        <begin position="107"/>
        <end position="119"/>
    </location>
</feature>
<name>A0A914VXX6_9BILA</name>
<dbReference type="InterPro" id="IPR008160">
    <property type="entry name" value="Collagen"/>
</dbReference>
<dbReference type="Gene3D" id="1.20.5.320">
    <property type="entry name" value="6-Phosphogluconate Dehydrogenase, domain 3"/>
    <property type="match status" value="1"/>
</dbReference>
<dbReference type="PANTHER" id="PTHR24637:SF377">
    <property type="entry name" value="COLLAGEN TYPE IX ALPHA 1 CHAIN"/>
    <property type="match status" value="1"/>
</dbReference>
<evidence type="ECO:0000256" key="2">
    <source>
        <dbReference type="SAM" id="MobiDB-lite"/>
    </source>
</evidence>
<dbReference type="Proteomes" id="UP000887566">
    <property type="component" value="Unplaced"/>
</dbReference>
<sequence length="380" mass="39225">MSLYTVRLATGVATCLSVGAIVLCMVMVPMILNDVSSAWQDFDFEMRTFRVQSNDLWKQMMSMSTPNTRFNARHTRQAGGEKCNCNADNKCPPGPAGPAGPKGENGNDGIPGAAGIPGADAEDAQSTHQEFEKCFHCPHGPMGPPGAPGRAGPRGMKGARGAPAMPGRDGPPGTPGEMGPPGPPGRDGDRGEQGEKGEDAESQKGVKGKRGPSGPAGPAGPKGAPGKDGGVGAAGPAGEPGQAGFQGPAGQEGGPGEPGEAGEPGKDANYCPCPSRGHPPGEVEGKQEETSKPGYRGRSRTWSHRGWCQMSCSRNKVLVRCEKFVPPGQGEMRPHLHDVDIRDAPFSLNSPDFLRNACHGREGGTIAAAVVIEWSGVASI</sequence>
<feature type="compositionally biased region" description="Gly residues" evidence="2">
    <location>
        <begin position="226"/>
        <end position="235"/>
    </location>
</feature>
<evidence type="ECO:0000256" key="1">
    <source>
        <dbReference type="ARBA" id="ARBA00022737"/>
    </source>
</evidence>
<proteinExistence type="predicted"/>
<accession>A0A914VXX6</accession>
<organism evidence="5 6">
    <name type="scientific">Plectus sambesii</name>
    <dbReference type="NCBI Taxonomy" id="2011161"/>
    <lineage>
        <taxon>Eukaryota</taxon>
        <taxon>Metazoa</taxon>
        <taxon>Ecdysozoa</taxon>
        <taxon>Nematoda</taxon>
        <taxon>Chromadorea</taxon>
        <taxon>Plectida</taxon>
        <taxon>Plectina</taxon>
        <taxon>Plectoidea</taxon>
        <taxon>Plectidae</taxon>
        <taxon>Plectus</taxon>
    </lineage>
</organism>
<reference evidence="6" key="1">
    <citation type="submission" date="2022-11" db="UniProtKB">
        <authorList>
            <consortium name="WormBaseParasite"/>
        </authorList>
    </citation>
    <scope>IDENTIFICATION</scope>
</reference>
<feature type="compositionally biased region" description="Low complexity" evidence="2">
    <location>
        <begin position="148"/>
        <end position="168"/>
    </location>
</feature>